<dbReference type="Proteomes" id="UP001352852">
    <property type="component" value="Unassembled WGS sequence"/>
</dbReference>
<feature type="compositionally biased region" description="Basic and acidic residues" evidence="1">
    <location>
        <begin position="92"/>
        <end position="106"/>
    </location>
</feature>
<feature type="signal peptide" evidence="2">
    <location>
        <begin position="1"/>
        <end position="19"/>
    </location>
</feature>
<feature type="compositionally biased region" description="Low complexity" evidence="1">
    <location>
        <begin position="61"/>
        <end position="73"/>
    </location>
</feature>
<accession>A0ABU7F1G7</accession>
<sequence>MGTVPCLLWKWWTWCVVLREEETRAATAGHGNTSNASESTSLNSKAGLAHTTGDATTCLGTNSNPLSTPTSTSCSMGAGPEKKGRPLPLMRHKQEVNISKESRAHDSQPSSPGAEKNKEQKIWIKSISQERKKRKADPCLKIPKMTGNKICEKKNKYKLLFEMKDPKKSSAVKH</sequence>
<comment type="caution">
    <text evidence="3">The sequence shown here is derived from an EMBL/GenBank/DDBJ whole genome shotgun (WGS) entry which is preliminary data.</text>
</comment>
<evidence type="ECO:0008006" key="5">
    <source>
        <dbReference type="Google" id="ProtNLM"/>
    </source>
</evidence>
<feature type="chain" id="PRO_5046827051" description="Prolactin receptor" evidence="2">
    <location>
        <begin position="20"/>
        <end position="174"/>
    </location>
</feature>
<gene>
    <name evidence="3" type="ORF">CHARACLAT_005604</name>
</gene>
<keyword evidence="2" id="KW-0732">Signal</keyword>
<evidence type="ECO:0000256" key="2">
    <source>
        <dbReference type="SAM" id="SignalP"/>
    </source>
</evidence>
<organism evidence="3 4">
    <name type="scientific">Characodon lateralis</name>
    <dbReference type="NCBI Taxonomy" id="208331"/>
    <lineage>
        <taxon>Eukaryota</taxon>
        <taxon>Metazoa</taxon>
        <taxon>Chordata</taxon>
        <taxon>Craniata</taxon>
        <taxon>Vertebrata</taxon>
        <taxon>Euteleostomi</taxon>
        <taxon>Actinopterygii</taxon>
        <taxon>Neopterygii</taxon>
        <taxon>Teleostei</taxon>
        <taxon>Neoteleostei</taxon>
        <taxon>Acanthomorphata</taxon>
        <taxon>Ovalentaria</taxon>
        <taxon>Atherinomorphae</taxon>
        <taxon>Cyprinodontiformes</taxon>
        <taxon>Goodeidae</taxon>
        <taxon>Characodon</taxon>
    </lineage>
</organism>
<evidence type="ECO:0000313" key="3">
    <source>
        <dbReference type="EMBL" id="MED6292930.1"/>
    </source>
</evidence>
<evidence type="ECO:0000313" key="4">
    <source>
        <dbReference type="Proteomes" id="UP001352852"/>
    </source>
</evidence>
<protein>
    <recommendedName>
        <fullName evidence="5">Prolactin receptor</fullName>
    </recommendedName>
</protein>
<feature type="region of interest" description="Disordered" evidence="1">
    <location>
        <begin position="60"/>
        <end position="122"/>
    </location>
</feature>
<feature type="compositionally biased region" description="Polar residues" evidence="1">
    <location>
        <begin position="30"/>
        <end position="44"/>
    </location>
</feature>
<proteinExistence type="predicted"/>
<name>A0ABU7F1G7_9TELE</name>
<reference evidence="3 4" key="1">
    <citation type="submission" date="2021-06" db="EMBL/GenBank/DDBJ databases">
        <authorList>
            <person name="Palmer J.M."/>
        </authorList>
    </citation>
    <scope>NUCLEOTIDE SEQUENCE [LARGE SCALE GENOMIC DNA]</scope>
    <source>
        <strain evidence="3 4">CL_MEX2019</strain>
        <tissue evidence="3">Muscle</tissue>
    </source>
</reference>
<feature type="region of interest" description="Disordered" evidence="1">
    <location>
        <begin position="26"/>
        <end position="48"/>
    </location>
</feature>
<keyword evidence="4" id="KW-1185">Reference proteome</keyword>
<evidence type="ECO:0000256" key="1">
    <source>
        <dbReference type="SAM" id="MobiDB-lite"/>
    </source>
</evidence>
<dbReference type="EMBL" id="JAHUTJ010074051">
    <property type="protein sequence ID" value="MED6292930.1"/>
    <property type="molecule type" value="Genomic_DNA"/>
</dbReference>